<reference evidence="2 3" key="1">
    <citation type="journal article" date="2018" name="IMA Fungus">
        <title>IMA Genome-F 9: Draft genome sequence of Annulohypoxylon stygium, Aspergillus mulundensis, Berkeleyomyces basicola (syn. Thielaviopsis basicola), Ceratocystis smalleyi, two Cercospora beticola strains, Coleophoma cylindrospora, Fusarium fracticaudum, Phialophora cf. hyalina, and Morchella septimelata.</title>
        <authorList>
            <person name="Wingfield B.D."/>
            <person name="Bills G.F."/>
            <person name="Dong Y."/>
            <person name="Huang W."/>
            <person name="Nel W.J."/>
            <person name="Swalarsk-Parry B.S."/>
            <person name="Vaghefi N."/>
            <person name="Wilken P.M."/>
            <person name="An Z."/>
            <person name="de Beer Z.W."/>
            <person name="De Vos L."/>
            <person name="Chen L."/>
            <person name="Duong T.A."/>
            <person name="Gao Y."/>
            <person name="Hammerbacher A."/>
            <person name="Kikkert J.R."/>
            <person name="Li Y."/>
            <person name="Li H."/>
            <person name="Li K."/>
            <person name="Li Q."/>
            <person name="Liu X."/>
            <person name="Ma X."/>
            <person name="Naidoo K."/>
            <person name="Pethybridge S.J."/>
            <person name="Sun J."/>
            <person name="Steenkamp E.T."/>
            <person name="van der Nest M.A."/>
            <person name="van Wyk S."/>
            <person name="Wingfield M.J."/>
            <person name="Xiong C."/>
            <person name="Yue Q."/>
            <person name="Zhang X."/>
        </authorList>
    </citation>
    <scope>NUCLEOTIDE SEQUENCE [LARGE SCALE GENOMIC DNA]</scope>
    <source>
        <strain evidence="2 3">DSM 5745</strain>
    </source>
</reference>
<feature type="transmembrane region" description="Helical" evidence="1">
    <location>
        <begin position="26"/>
        <end position="45"/>
    </location>
</feature>
<name>A0A3D8SWF7_9EURO</name>
<dbReference type="Proteomes" id="UP000256690">
    <property type="component" value="Unassembled WGS sequence"/>
</dbReference>
<dbReference type="EMBL" id="PVWQ01000002">
    <property type="protein sequence ID" value="RDW90636.1"/>
    <property type="molecule type" value="Genomic_DNA"/>
</dbReference>
<evidence type="ECO:0000313" key="2">
    <source>
        <dbReference type="EMBL" id="RDW90636.1"/>
    </source>
</evidence>
<gene>
    <name evidence="2" type="ORF">DSM5745_02411</name>
</gene>
<dbReference type="AlphaFoldDB" id="A0A3D8SWF7"/>
<keyword evidence="1" id="KW-0812">Transmembrane</keyword>
<protein>
    <submittedName>
        <fullName evidence="2">Uncharacterized protein</fullName>
    </submittedName>
</protein>
<keyword evidence="1" id="KW-1133">Transmembrane helix</keyword>
<organism evidence="2 3">
    <name type="scientific">Aspergillus mulundensis</name>
    <dbReference type="NCBI Taxonomy" id="1810919"/>
    <lineage>
        <taxon>Eukaryota</taxon>
        <taxon>Fungi</taxon>
        <taxon>Dikarya</taxon>
        <taxon>Ascomycota</taxon>
        <taxon>Pezizomycotina</taxon>
        <taxon>Eurotiomycetes</taxon>
        <taxon>Eurotiomycetidae</taxon>
        <taxon>Eurotiales</taxon>
        <taxon>Aspergillaceae</taxon>
        <taxon>Aspergillus</taxon>
        <taxon>Aspergillus subgen. Nidulantes</taxon>
    </lineage>
</organism>
<dbReference type="GeneID" id="38112781"/>
<sequence>MSQSHPQGPLNLHITPLIYDTSRTKVYILTLGPLAISGTIYYYVFDRFGNVTGYLDKGDGKFTISPVLVKHSNPKIVTHEVGSVLENRKRDILRIAEESVRKANGGNKPWFEIFAEELERKGLVVVRREVREAVNKAEDCWLSLPSQLGEMWLESKEQVSGAE</sequence>
<dbReference type="RefSeq" id="XP_026607590.1">
    <property type="nucleotide sequence ID" value="XM_026744427.1"/>
</dbReference>
<evidence type="ECO:0000313" key="3">
    <source>
        <dbReference type="Proteomes" id="UP000256690"/>
    </source>
</evidence>
<keyword evidence="1" id="KW-0472">Membrane</keyword>
<accession>A0A3D8SWF7</accession>
<proteinExistence type="predicted"/>
<comment type="caution">
    <text evidence="2">The sequence shown here is derived from an EMBL/GenBank/DDBJ whole genome shotgun (WGS) entry which is preliminary data.</text>
</comment>
<evidence type="ECO:0000256" key="1">
    <source>
        <dbReference type="SAM" id="Phobius"/>
    </source>
</evidence>
<keyword evidence="3" id="KW-1185">Reference proteome</keyword>